<keyword evidence="1" id="KW-0812">Transmembrane</keyword>
<protein>
    <recommendedName>
        <fullName evidence="2">Heparan-alpha-glucosaminide N-acetyltransferase catalytic domain-containing protein</fullName>
    </recommendedName>
</protein>
<evidence type="ECO:0000256" key="1">
    <source>
        <dbReference type="SAM" id="Phobius"/>
    </source>
</evidence>
<dbReference type="AlphaFoldDB" id="A0A2T4UGI3"/>
<feature type="domain" description="Heparan-alpha-glucosaminide N-acetyltransferase catalytic" evidence="2">
    <location>
        <begin position="12"/>
        <end position="242"/>
    </location>
</feature>
<name>A0A2T4UGI3_9ACTN</name>
<keyword evidence="1" id="KW-1133">Transmembrane helix</keyword>
<dbReference type="InterPro" id="IPR012429">
    <property type="entry name" value="HGSNAT_cat"/>
</dbReference>
<keyword evidence="1" id="KW-0472">Membrane</keyword>
<dbReference type="OrthoDB" id="9807591at2"/>
<dbReference type="EMBL" id="PYYB01000001">
    <property type="protein sequence ID" value="PTL58363.1"/>
    <property type="molecule type" value="Genomic_DNA"/>
</dbReference>
<feature type="transmembrane region" description="Helical" evidence="1">
    <location>
        <begin position="121"/>
        <end position="141"/>
    </location>
</feature>
<organism evidence="3 4">
    <name type="scientific">Paraconexibacter algicola</name>
    <dbReference type="NCBI Taxonomy" id="2133960"/>
    <lineage>
        <taxon>Bacteria</taxon>
        <taxon>Bacillati</taxon>
        <taxon>Actinomycetota</taxon>
        <taxon>Thermoleophilia</taxon>
        <taxon>Solirubrobacterales</taxon>
        <taxon>Paraconexibacteraceae</taxon>
        <taxon>Paraconexibacter</taxon>
    </lineage>
</organism>
<proteinExistence type="predicted"/>
<feature type="transmembrane region" description="Helical" evidence="1">
    <location>
        <begin position="234"/>
        <end position="254"/>
    </location>
</feature>
<accession>A0A2T4UGI3</accession>
<reference evidence="3 4" key="1">
    <citation type="submission" date="2018-03" db="EMBL/GenBank/DDBJ databases">
        <title>Aquarubrobacter algicola gen. nov., sp. nov., a novel actinobacterium isolated from shallow eutrophic lake during the end of cyanobacterial harmful algal blooms.</title>
        <authorList>
            <person name="Chun S.J."/>
        </authorList>
    </citation>
    <scope>NUCLEOTIDE SEQUENCE [LARGE SCALE GENOMIC DNA]</scope>
    <source>
        <strain evidence="3 4">Seoho-28</strain>
    </source>
</reference>
<evidence type="ECO:0000313" key="4">
    <source>
        <dbReference type="Proteomes" id="UP000240739"/>
    </source>
</evidence>
<dbReference type="RefSeq" id="WP_107566801.1">
    <property type="nucleotide sequence ID" value="NZ_PYYB01000001.1"/>
</dbReference>
<evidence type="ECO:0000259" key="2">
    <source>
        <dbReference type="Pfam" id="PF07786"/>
    </source>
</evidence>
<dbReference type="Pfam" id="PF07786">
    <property type="entry name" value="HGSNAT_cat"/>
    <property type="match status" value="1"/>
</dbReference>
<feature type="transmembrane region" description="Helical" evidence="1">
    <location>
        <begin position="18"/>
        <end position="34"/>
    </location>
</feature>
<feature type="transmembrane region" description="Helical" evidence="1">
    <location>
        <begin position="54"/>
        <end position="73"/>
    </location>
</feature>
<feature type="transmembrane region" description="Helical" evidence="1">
    <location>
        <begin position="186"/>
        <end position="204"/>
    </location>
</feature>
<evidence type="ECO:0000313" key="3">
    <source>
        <dbReference type="EMBL" id="PTL58363.1"/>
    </source>
</evidence>
<keyword evidence="4" id="KW-1185">Reference proteome</keyword>
<feature type="transmembrane region" description="Helical" evidence="1">
    <location>
        <begin position="148"/>
        <end position="174"/>
    </location>
</feature>
<dbReference type="Proteomes" id="UP000240739">
    <property type="component" value="Unassembled WGS sequence"/>
</dbReference>
<comment type="caution">
    <text evidence="3">The sequence shown here is derived from an EMBL/GenBank/DDBJ whole genome shotgun (WGS) entry which is preliminary data.</text>
</comment>
<gene>
    <name evidence="3" type="ORF">C7Y72_01220</name>
</gene>
<feature type="transmembrane region" description="Helical" evidence="1">
    <location>
        <begin position="93"/>
        <end position="115"/>
    </location>
</feature>
<sequence>MTEPAAPPRRARLWEIDLLRTAAIVMMVVYHLVYDIRFLAPDVAPNPYDGGWRALQIACASTFLTVVGLSFWVRDARLRARGVDARERWRSGVPRGLQVAAGALAVSVATGIALGDELVRFGILHLIAVAHLVVLPGLVGLRHWNAVLGVAAVAAGLALQGTSSAQSALMVIGLDPGETGVDWVPLLPWIGPCLLGVAFGALLYPGGERRALLRGLGDGSPRAHAAGAPGRRSLTIYLVHQPILIALVAGALVATGTPLDPR</sequence>